<sequence>MENHSVKEGKKIAVISYIPFVGLIIAILLNKEKRNYFARFHMRQSIGLNVLYFINRFIVYGYFGNTAGDIGKVGVIVLFILGVLGALQGKEKLIPVFGAQFQEWFKNI</sequence>
<evidence type="ECO:0000256" key="3">
    <source>
        <dbReference type="ARBA" id="ARBA00022989"/>
    </source>
</evidence>
<dbReference type="AlphaFoldDB" id="A4C047"/>
<dbReference type="InterPro" id="IPR019109">
    <property type="entry name" value="MamF_MmsF"/>
</dbReference>
<evidence type="ECO:0000256" key="4">
    <source>
        <dbReference type="ARBA" id="ARBA00023136"/>
    </source>
</evidence>
<comment type="subcellular location">
    <subcellularLocation>
        <location evidence="1">Membrane</location>
        <topology evidence="1">Multi-pass membrane protein</topology>
    </subcellularLocation>
</comment>
<evidence type="ECO:0000313" key="6">
    <source>
        <dbReference type="EMBL" id="EAR12790.1"/>
    </source>
</evidence>
<keyword evidence="2 5" id="KW-0812">Transmembrane</keyword>
<evidence type="ECO:0000256" key="2">
    <source>
        <dbReference type="ARBA" id="ARBA00022692"/>
    </source>
</evidence>
<proteinExistence type="predicted"/>
<comment type="caution">
    <text evidence="6">The sequence shown here is derived from an EMBL/GenBank/DDBJ whole genome shotgun (WGS) entry which is preliminary data.</text>
</comment>
<keyword evidence="7" id="KW-1185">Reference proteome</keyword>
<feature type="transmembrane region" description="Helical" evidence="5">
    <location>
        <begin position="46"/>
        <end position="64"/>
    </location>
</feature>
<protein>
    <submittedName>
        <fullName evidence="6">Uncharacterized protein</fullName>
    </submittedName>
</protein>
<dbReference type="RefSeq" id="WP_004570458.1">
    <property type="nucleotide sequence ID" value="NZ_CH724148.1"/>
</dbReference>
<keyword evidence="3 5" id="KW-1133">Transmembrane helix</keyword>
<name>A4C047_9FLAO</name>
<dbReference type="STRING" id="313594.PI23P_09190"/>
<evidence type="ECO:0000256" key="5">
    <source>
        <dbReference type="SAM" id="Phobius"/>
    </source>
</evidence>
<dbReference type="Pfam" id="PF09685">
    <property type="entry name" value="MamF_MmsF"/>
    <property type="match status" value="1"/>
</dbReference>
<reference evidence="6 7" key="1">
    <citation type="submission" date="2006-02" db="EMBL/GenBank/DDBJ databases">
        <authorList>
            <person name="Murray A."/>
            <person name="Staley J."/>
            <person name="Ferriera S."/>
            <person name="Johnson J."/>
            <person name="Kravitz S."/>
            <person name="Halpern A."/>
            <person name="Remington K."/>
            <person name="Beeson K."/>
            <person name="Tran B."/>
            <person name="Rogers Y.-H."/>
            <person name="Friedman R."/>
            <person name="Venter J.C."/>
        </authorList>
    </citation>
    <scope>NUCLEOTIDE SEQUENCE [LARGE SCALE GENOMIC DNA]</scope>
    <source>
        <strain evidence="6 7">23-P</strain>
    </source>
</reference>
<feature type="transmembrane region" description="Helical" evidence="5">
    <location>
        <begin position="70"/>
        <end position="87"/>
    </location>
</feature>
<organism evidence="6 7">
    <name type="scientific">Polaribacter irgensii 23-P</name>
    <dbReference type="NCBI Taxonomy" id="313594"/>
    <lineage>
        <taxon>Bacteria</taxon>
        <taxon>Pseudomonadati</taxon>
        <taxon>Bacteroidota</taxon>
        <taxon>Flavobacteriia</taxon>
        <taxon>Flavobacteriales</taxon>
        <taxon>Flavobacteriaceae</taxon>
    </lineage>
</organism>
<dbReference type="eggNOG" id="COG4818">
    <property type="taxonomic scope" value="Bacteria"/>
</dbReference>
<dbReference type="EMBL" id="AAOG01000002">
    <property type="protein sequence ID" value="EAR12790.1"/>
    <property type="molecule type" value="Genomic_DNA"/>
</dbReference>
<evidence type="ECO:0000256" key="1">
    <source>
        <dbReference type="ARBA" id="ARBA00004141"/>
    </source>
</evidence>
<gene>
    <name evidence="6" type="ORF">PI23P_09190</name>
</gene>
<dbReference type="Proteomes" id="UP000003053">
    <property type="component" value="Unassembled WGS sequence"/>
</dbReference>
<accession>A4C047</accession>
<dbReference type="OrthoDB" id="6400719at2"/>
<feature type="transmembrane region" description="Helical" evidence="5">
    <location>
        <begin position="12"/>
        <end position="30"/>
    </location>
</feature>
<evidence type="ECO:0000313" key="7">
    <source>
        <dbReference type="Proteomes" id="UP000003053"/>
    </source>
</evidence>
<keyword evidence="4 5" id="KW-0472">Membrane</keyword>
<dbReference type="HOGENOM" id="CLU_095018_2_0_10"/>